<feature type="region of interest" description="Disordered" evidence="1">
    <location>
        <begin position="1"/>
        <end position="20"/>
    </location>
</feature>
<dbReference type="Proteomes" id="UP000447434">
    <property type="component" value="Chromosome 1"/>
</dbReference>
<gene>
    <name evidence="2" type="ORF">Lalb_Chr01g0002671</name>
</gene>
<feature type="compositionally biased region" description="Basic and acidic residues" evidence="1">
    <location>
        <begin position="9"/>
        <end position="20"/>
    </location>
</feature>
<evidence type="ECO:0000313" key="3">
    <source>
        <dbReference type="Proteomes" id="UP000447434"/>
    </source>
</evidence>
<protein>
    <submittedName>
        <fullName evidence="2">Putative transcription factor bZIP family</fullName>
    </submittedName>
</protein>
<evidence type="ECO:0000256" key="1">
    <source>
        <dbReference type="SAM" id="MobiDB-lite"/>
    </source>
</evidence>
<dbReference type="SUPFAM" id="SSF161270">
    <property type="entry name" value="PspA lactotransferrin-binding region"/>
    <property type="match status" value="1"/>
</dbReference>
<sequence>MEPFKRGKIPRETETHEELHNRVENLRNEVSELRKELLRISEESKEVEKENESLVEELIEKYGEESIADLISKNPSAP</sequence>
<comment type="caution">
    <text evidence="2">The sequence shown here is derived from an EMBL/GenBank/DDBJ whole genome shotgun (WGS) entry which is preliminary data.</text>
</comment>
<organism evidence="2 3">
    <name type="scientific">Lupinus albus</name>
    <name type="common">White lupine</name>
    <name type="synonym">Lupinus termis</name>
    <dbReference type="NCBI Taxonomy" id="3870"/>
    <lineage>
        <taxon>Eukaryota</taxon>
        <taxon>Viridiplantae</taxon>
        <taxon>Streptophyta</taxon>
        <taxon>Embryophyta</taxon>
        <taxon>Tracheophyta</taxon>
        <taxon>Spermatophyta</taxon>
        <taxon>Magnoliopsida</taxon>
        <taxon>eudicotyledons</taxon>
        <taxon>Gunneridae</taxon>
        <taxon>Pentapetalae</taxon>
        <taxon>rosids</taxon>
        <taxon>fabids</taxon>
        <taxon>Fabales</taxon>
        <taxon>Fabaceae</taxon>
        <taxon>Papilionoideae</taxon>
        <taxon>50 kb inversion clade</taxon>
        <taxon>genistoids sensu lato</taxon>
        <taxon>core genistoids</taxon>
        <taxon>Genisteae</taxon>
        <taxon>Lupinus</taxon>
    </lineage>
</organism>
<keyword evidence="3" id="KW-1185">Reference proteome</keyword>
<name>A0A6A4R2Y9_LUPAL</name>
<dbReference type="EMBL" id="WOCE01000001">
    <property type="protein sequence ID" value="KAE9620397.1"/>
    <property type="molecule type" value="Genomic_DNA"/>
</dbReference>
<dbReference type="AlphaFoldDB" id="A0A6A4R2Y9"/>
<proteinExistence type="predicted"/>
<reference evidence="3" key="1">
    <citation type="journal article" date="2020" name="Nat. Commun.">
        <title>Genome sequence of the cluster root forming white lupin.</title>
        <authorList>
            <person name="Hufnagel B."/>
            <person name="Marques A."/>
            <person name="Soriano A."/>
            <person name="Marques L."/>
            <person name="Divol F."/>
            <person name="Doumas P."/>
            <person name="Sallet E."/>
            <person name="Mancinotti D."/>
            <person name="Carrere S."/>
            <person name="Marande W."/>
            <person name="Arribat S."/>
            <person name="Keller J."/>
            <person name="Huneau C."/>
            <person name="Blein T."/>
            <person name="Aime D."/>
            <person name="Laguerre M."/>
            <person name="Taylor J."/>
            <person name="Schubert V."/>
            <person name="Nelson M."/>
            <person name="Geu-Flores F."/>
            <person name="Crespi M."/>
            <person name="Gallardo-Guerrero K."/>
            <person name="Delaux P.-M."/>
            <person name="Salse J."/>
            <person name="Berges H."/>
            <person name="Guyot R."/>
            <person name="Gouzy J."/>
            <person name="Peret B."/>
        </authorList>
    </citation>
    <scope>NUCLEOTIDE SEQUENCE [LARGE SCALE GENOMIC DNA]</scope>
    <source>
        <strain evidence="3">cv. Amiga</strain>
    </source>
</reference>
<accession>A0A6A4R2Y9</accession>
<evidence type="ECO:0000313" key="2">
    <source>
        <dbReference type="EMBL" id="KAE9620397.1"/>
    </source>
</evidence>